<dbReference type="AlphaFoldDB" id="A0AAE7D128"/>
<sequence>MHNSEIRYFMAVVNTGSISAASQQLFVAVSAISRQIQRLETRLGMPLFERSTRGMELNHAGHILANHVRRSMADMELAIAEMEGMKSARQTTLRVACTDGLALHLLPTLLARFREQHPHVNFYLTVGSARQVPEWLRNGECDAALKFCLAPEQGVDVLASFPAPVLVFMAQDHPLANRDFQLADLNAWPVALPDPSSTIRQLFDLSCRMNNVFIEPAFTCNHFSSLYDYVRTAPEAVSVCSHFSILCRARHDGLTMKAVNLDQLSQRTLQLHTEMGRPRTALLESFFAFLKQALQQYDQHCRLDFGLPLR</sequence>
<comment type="similarity">
    <text evidence="1">Belongs to the LysR transcriptional regulatory family.</text>
</comment>
<dbReference type="PANTHER" id="PTHR30419:SF8">
    <property type="entry name" value="NITROGEN ASSIMILATION TRANSCRIPTIONAL ACTIVATOR-RELATED"/>
    <property type="match status" value="1"/>
</dbReference>
<dbReference type="Pfam" id="PF00126">
    <property type="entry name" value="HTH_1"/>
    <property type="match status" value="1"/>
</dbReference>
<dbReference type="InterPro" id="IPR000847">
    <property type="entry name" value="LysR_HTH_N"/>
</dbReference>
<dbReference type="PRINTS" id="PR00039">
    <property type="entry name" value="HTHLYSR"/>
</dbReference>
<dbReference type="InterPro" id="IPR036390">
    <property type="entry name" value="WH_DNA-bd_sf"/>
</dbReference>
<organism evidence="6 7">
    <name type="scientific">Dickeya zeae</name>
    <dbReference type="NCBI Taxonomy" id="204042"/>
    <lineage>
        <taxon>Bacteria</taxon>
        <taxon>Pseudomonadati</taxon>
        <taxon>Pseudomonadota</taxon>
        <taxon>Gammaproteobacteria</taxon>
        <taxon>Enterobacterales</taxon>
        <taxon>Pectobacteriaceae</taxon>
        <taxon>Dickeya</taxon>
    </lineage>
</organism>
<dbReference type="Gene3D" id="3.40.190.290">
    <property type="match status" value="1"/>
</dbReference>
<keyword evidence="2" id="KW-0805">Transcription regulation</keyword>
<keyword evidence="3" id="KW-0238">DNA-binding</keyword>
<evidence type="ECO:0000256" key="4">
    <source>
        <dbReference type="ARBA" id="ARBA00023163"/>
    </source>
</evidence>
<dbReference type="PANTHER" id="PTHR30419">
    <property type="entry name" value="HTH-TYPE TRANSCRIPTIONAL REGULATOR YBHD"/>
    <property type="match status" value="1"/>
</dbReference>
<dbReference type="RefSeq" id="WP_168363596.1">
    <property type="nucleotide sequence ID" value="NZ_CP033622.1"/>
</dbReference>
<dbReference type="Proteomes" id="UP000500801">
    <property type="component" value="Chromosome"/>
</dbReference>
<name>A0AAE7D128_9GAMM</name>
<evidence type="ECO:0000256" key="3">
    <source>
        <dbReference type="ARBA" id="ARBA00023125"/>
    </source>
</evidence>
<evidence type="ECO:0000259" key="5">
    <source>
        <dbReference type="PROSITE" id="PS50931"/>
    </source>
</evidence>
<gene>
    <name evidence="6" type="ORF">DWG24_18630</name>
</gene>
<keyword evidence="4" id="KW-0804">Transcription</keyword>
<dbReference type="FunFam" id="1.10.10.10:FF:000001">
    <property type="entry name" value="LysR family transcriptional regulator"/>
    <property type="match status" value="1"/>
</dbReference>
<dbReference type="GO" id="GO:0003700">
    <property type="term" value="F:DNA-binding transcription factor activity"/>
    <property type="evidence" value="ECO:0007669"/>
    <property type="project" value="InterPro"/>
</dbReference>
<evidence type="ECO:0000256" key="2">
    <source>
        <dbReference type="ARBA" id="ARBA00023015"/>
    </source>
</evidence>
<evidence type="ECO:0000313" key="7">
    <source>
        <dbReference type="Proteomes" id="UP000500801"/>
    </source>
</evidence>
<dbReference type="SUPFAM" id="SSF53850">
    <property type="entry name" value="Periplasmic binding protein-like II"/>
    <property type="match status" value="1"/>
</dbReference>
<evidence type="ECO:0000313" key="6">
    <source>
        <dbReference type="EMBL" id="QIZ52614.1"/>
    </source>
</evidence>
<dbReference type="InterPro" id="IPR050950">
    <property type="entry name" value="HTH-type_LysR_regulators"/>
</dbReference>
<dbReference type="EMBL" id="CP033622">
    <property type="protein sequence ID" value="QIZ52614.1"/>
    <property type="molecule type" value="Genomic_DNA"/>
</dbReference>
<reference evidence="6 7" key="1">
    <citation type="submission" date="2018-11" db="EMBL/GenBank/DDBJ databases">
        <title>Complete genome sequence of Dickeya zeae strain CE1 infecting Canna edulis Ker-Gawl. in China.</title>
        <authorList>
            <person name="Zhang J."/>
            <person name="Lin B."/>
            <person name="Shen H."/>
            <person name="Jiang S."/>
            <person name="Pu X."/>
            <person name="Sun D."/>
        </authorList>
    </citation>
    <scope>NUCLEOTIDE SEQUENCE [LARGE SCALE GENOMIC DNA]</scope>
    <source>
        <strain evidence="6 7">CE1</strain>
    </source>
</reference>
<dbReference type="PROSITE" id="PS50931">
    <property type="entry name" value="HTH_LYSR"/>
    <property type="match status" value="1"/>
</dbReference>
<accession>A0AAE7D128</accession>
<dbReference type="InterPro" id="IPR036388">
    <property type="entry name" value="WH-like_DNA-bd_sf"/>
</dbReference>
<proteinExistence type="inferred from homology"/>
<dbReference type="SUPFAM" id="SSF46785">
    <property type="entry name" value="Winged helix' DNA-binding domain"/>
    <property type="match status" value="1"/>
</dbReference>
<dbReference type="Gene3D" id="1.10.10.10">
    <property type="entry name" value="Winged helix-like DNA-binding domain superfamily/Winged helix DNA-binding domain"/>
    <property type="match status" value="1"/>
</dbReference>
<dbReference type="GO" id="GO:0005829">
    <property type="term" value="C:cytosol"/>
    <property type="evidence" value="ECO:0007669"/>
    <property type="project" value="TreeGrafter"/>
</dbReference>
<evidence type="ECO:0000256" key="1">
    <source>
        <dbReference type="ARBA" id="ARBA00009437"/>
    </source>
</evidence>
<protein>
    <submittedName>
        <fullName evidence="6">LysR family transcriptional regulator</fullName>
    </submittedName>
</protein>
<dbReference type="Pfam" id="PF03466">
    <property type="entry name" value="LysR_substrate"/>
    <property type="match status" value="1"/>
</dbReference>
<feature type="domain" description="HTH lysR-type" evidence="5">
    <location>
        <begin position="1"/>
        <end position="58"/>
    </location>
</feature>
<dbReference type="GO" id="GO:0003677">
    <property type="term" value="F:DNA binding"/>
    <property type="evidence" value="ECO:0007669"/>
    <property type="project" value="UniProtKB-KW"/>
</dbReference>
<dbReference type="InterPro" id="IPR005119">
    <property type="entry name" value="LysR_subst-bd"/>
</dbReference>